<reference evidence="1 2" key="1">
    <citation type="journal article" date="2018" name="Biotechnol. Biofuels">
        <title>Integrative visual omics of the white-rot fungus Polyporus brumalis exposes the biotechnological potential of its oxidative enzymes for delignifying raw plant biomass.</title>
        <authorList>
            <person name="Miyauchi S."/>
            <person name="Rancon A."/>
            <person name="Drula E."/>
            <person name="Hage H."/>
            <person name="Chaduli D."/>
            <person name="Favel A."/>
            <person name="Grisel S."/>
            <person name="Henrissat B."/>
            <person name="Herpoel-Gimbert I."/>
            <person name="Ruiz-Duenas F.J."/>
            <person name="Chevret D."/>
            <person name="Hainaut M."/>
            <person name="Lin J."/>
            <person name="Wang M."/>
            <person name="Pangilinan J."/>
            <person name="Lipzen A."/>
            <person name="Lesage-Meessen L."/>
            <person name="Navarro D."/>
            <person name="Riley R."/>
            <person name="Grigoriev I.V."/>
            <person name="Zhou S."/>
            <person name="Raouche S."/>
            <person name="Rosso M.N."/>
        </authorList>
    </citation>
    <scope>NUCLEOTIDE SEQUENCE [LARGE SCALE GENOMIC DNA]</scope>
    <source>
        <strain evidence="1 2">BRFM 1820</strain>
    </source>
</reference>
<accession>A0A371CGT4</accession>
<dbReference type="EMBL" id="KZ857813">
    <property type="protein sequence ID" value="RDX39495.1"/>
    <property type="molecule type" value="Genomic_DNA"/>
</dbReference>
<gene>
    <name evidence="1" type="ORF">OH76DRAFT_1491089</name>
</gene>
<keyword evidence="2" id="KW-1185">Reference proteome</keyword>
<protein>
    <submittedName>
        <fullName evidence="1">Uncharacterized protein</fullName>
    </submittedName>
</protein>
<dbReference type="Proteomes" id="UP000256964">
    <property type="component" value="Unassembled WGS sequence"/>
</dbReference>
<evidence type="ECO:0000313" key="1">
    <source>
        <dbReference type="EMBL" id="RDX39495.1"/>
    </source>
</evidence>
<sequence>MSWIGEVEEIRQDGEDRDVYYVVLRVLYTARDLSPGVQYTEHAVGDAAALTGNKQLIRSNVKVRCYSTDVLEVIHVARMTLDAANFPFVDPTQFWLREDITVNTPNEEPLSDEPVAIQVSRRFCHGECAKQGLYLPERETARFCPECEHWFHTRCLGAPLGTVQGLRSGDKGSKLPSWITWRGPQCNPALVDHITVGEAVSMITLPIERGNNDGTLPGSPQWAVSLESFLIPLRNDLLAGRYAFSFAEPSWSNHLEDRLAGCVVPPGDDDALTAAISYLNVAMNNPWSELVLASDCTLAYDEL</sequence>
<proteinExistence type="predicted"/>
<dbReference type="OrthoDB" id="10668830at2759"/>
<evidence type="ECO:0000313" key="2">
    <source>
        <dbReference type="Proteomes" id="UP000256964"/>
    </source>
</evidence>
<organism evidence="1 2">
    <name type="scientific">Lentinus brumalis</name>
    <dbReference type="NCBI Taxonomy" id="2498619"/>
    <lineage>
        <taxon>Eukaryota</taxon>
        <taxon>Fungi</taxon>
        <taxon>Dikarya</taxon>
        <taxon>Basidiomycota</taxon>
        <taxon>Agaricomycotina</taxon>
        <taxon>Agaricomycetes</taxon>
        <taxon>Polyporales</taxon>
        <taxon>Polyporaceae</taxon>
        <taxon>Lentinus</taxon>
    </lineage>
</organism>
<dbReference type="AlphaFoldDB" id="A0A371CGT4"/>
<name>A0A371CGT4_9APHY</name>